<gene>
    <name evidence="3" type="ORF">SAMN05421684_8287</name>
</gene>
<dbReference type="STRING" id="137265.SAMN05421684_8287"/>
<dbReference type="EMBL" id="FNQB01000006">
    <property type="protein sequence ID" value="SDZ66750.1"/>
    <property type="molecule type" value="Genomic_DNA"/>
</dbReference>
<dbReference type="PRINTS" id="PR00412">
    <property type="entry name" value="EPOXHYDRLASE"/>
</dbReference>
<keyword evidence="1" id="KW-0378">Hydrolase</keyword>
<dbReference type="SUPFAM" id="SSF53474">
    <property type="entry name" value="alpha/beta-Hydrolases"/>
    <property type="match status" value="1"/>
</dbReference>
<dbReference type="GO" id="GO:0016787">
    <property type="term" value="F:hydrolase activity"/>
    <property type="evidence" value="ECO:0007669"/>
    <property type="project" value="UniProtKB-KW"/>
</dbReference>
<dbReference type="RefSeq" id="WP_176985344.1">
    <property type="nucleotide sequence ID" value="NZ_BOND01000013.1"/>
</dbReference>
<name>A0A1H3UWC6_9ACTN</name>
<dbReference type="InterPro" id="IPR000073">
    <property type="entry name" value="AB_hydrolase_1"/>
</dbReference>
<sequence>MDIQHRRLAANDAVHHYAVAGAGPPLILLHGFPQTWRAWSRVAELLAGEFRIVMPDLRGLGGSPGPASGYDKHSLAGDVRAIARAEFGATPAIVCGHDVGGYVGFAYALSHRDATAALLLVEAAPPGTSQLDHQMTNPRSWQIAFHANADVAHLLIGGRERAYIDFVIRSRIFDAGAIGAAEVDRYAEAYSAPGALRAALEMYRSLALDRQLNLAALAEDGRLTMPVTAVGGAPAATETGLREMVAEIATDGRAELVRDTGYWIAEEQPAALAQIIRNAARARV</sequence>
<dbReference type="PANTHER" id="PTHR43329">
    <property type="entry name" value="EPOXIDE HYDROLASE"/>
    <property type="match status" value="1"/>
</dbReference>
<accession>A0A1H3UWC6</accession>
<evidence type="ECO:0000313" key="4">
    <source>
        <dbReference type="Proteomes" id="UP000199632"/>
    </source>
</evidence>
<proteinExistence type="predicted"/>
<dbReference type="Gene3D" id="3.40.50.1820">
    <property type="entry name" value="alpha/beta hydrolase"/>
    <property type="match status" value="1"/>
</dbReference>
<dbReference type="AlphaFoldDB" id="A0A1H3UWC6"/>
<organism evidence="3 4">
    <name type="scientific">Asanoa ishikariensis</name>
    <dbReference type="NCBI Taxonomy" id="137265"/>
    <lineage>
        <taxon>Bacteria</taxon>
        <taxon>Bacillati</taxon>
        <taxon>Actinomycetota</taxon>
        <taxon>Actinomycetes</taxon>
        <taxon>Micromonosporales</taxon>
        <taxon>Micromonosporaceae</taxon>
        <taxon>Asanoa</taxon>
    </lineage>
</organism>
<dbReference type="Proteomes" id="UP000199632">
    <property type="component" value="Unassembled WGS sequence"/>
</dbReference>
<evidence type="ECO:0000259" key="2">
    <source>
        <dbReference type="Pfam" id="PF00561"/>
    </source>
</evidence>
<dbReference type="Pfam" id="PF00561">
    <property type="entry name" value="Abhydrolase_1"/>
    <property type="match status" value="1"/>
</dbReference>
<reference evidence="4" key="1">
    <citation type="submission" date="2016-10" db="EMBL/GenBank/DDBJ databases">
        <authorList>
            <person name="Varghese N."/>
            <person name="Submissions S."/>
        </authorList>
    </citation>
    <scope>NUCLEOTIDE SEQUENCE [LARGE SCALE GENOMIC DNA]</scope>
    <source>
        <strain evidence="4">DSM 44718</strain>
    </source>
</reference>
<feature type="domain" description="AB hydrolase-1" evidence="2">
    <location>
        <begin position="24"/>
        <end position="131"/>
    </location>
</feature>
<dbReference type="InterPro" id="IPR029058">
    <property type="entry name" value="AB_hydrolase_fold"/>
</dbReference>
<evidence type="ECO:0000313" key="3">
    <source>
        <dbReference type="EMBL" id="SDZ66750.1"/>
    </source>
</evidence>
<dbReference type="InterPro" id="IPR000639">
    <property type="entry name" value="Epox_hydrolase-like"/>
</dbReference>
<evidence type="ECO:0000256" key="1">
    <source>
        <dbReference type="ARBA" id="ARBA00022801"/>
    </source>
</evidence>
<protein>
    <submittedName>
        <fullName evidence="3">Pimeloyl-ACP methyl ester carboxylesterase</fullName>
    </submittedName>
</protein>
<keyword evidence="4" id="KW-1185">Reference proteome</keyword>